<dbReference type="EMBL" id="OY288114">
    <property type="protein sequence ID" value="CAJ0862055.1"/>
    <property type="molecule type" value="Genomic_DNA"/>
</dbReference>
<keyword evidence="1" id="KW-0175">Coiled coil</keyword>
<dbReference type="Pfam" id="PF20155">
    <property type="entry name" value="TMP_3"/>
    <property type="match status" value="1"/>
</dbReference>
<proteinExistence type="predicted"/>
<name>A0AA48R9H5_9ZZZZ</name>
<dbReference type="NCBIfam" id="TIGR02675">
    <property type="entry name" value="tape_meas_nterm"/>
    <property type="match status" value="1"/>
</dbReference>
<dbReference type="AlphaFoldDB" id="A0AA48R9H5"/>
<organism evidence="4">
    <name type="scientific">freshwater sediment metagenome</name>
    <dbReference type="NCBI Taxonomy" id="556182"/>
    <lineage>
        <taxon>unclassified sequences</taxon>
        <taxon>metagenomes</taxon>
        <taxon>ecological metagenomes</taxon>
    </lineage>
</organism>
<feature type="coiled-coil region" evidence="1">
    <location>
        <begin position="2"/>
        <end position="29"/>
    </location>
</feature>
<evidence type="ECO:0000259" key="3">
    <source>
        <dbReference type="Pfam" id="PF20155"/>
    </source>
</evidence>
<reference evidence="4" key="1">
    <citation type="submission" date="2023-07" db="EMBL/GenBank/DDBJ databases">
        <authorList>
            <person name="Pelsma A.J. K."/>
        </authorList>
    </citation>
    <scope>NUCLEOTIDE SEQUENCE</scope>
</reference>
<evidence type="ECO:0000256" key="1">
    <source>
        <dbReference type="SAM" id="Coils"/>
    </source>
</evidence>
<feature type="compositionally biased region" description="Basic and acidic residues" evidence="2">
    <location>
        <begin position="557"/>
        <end position="566"/>
    </location>
</feature>
<dbReference type="InterPro" id="IPR013491">
    <property type="entry name" value="Tape_meas_N"/>
</dbReference>
<sequence length="844" mass="86724">MAETAEQLVVSLEARVRDFEKNFQKASRVANDNWSTIERRGAQGAKRLEASFSQATKGISDKFRLMATSAAGALTAALGANELKKLADEWTAARSKIAAAGEELDNVAARQSQLADLAIASRANLGAVVDLYTGLRRSTAELGASQAQVLKVTETISKAFAVSGASSETASGAIQQLNQALAAGALRGDELNSVLEGAPALARLIAREFGVSVGQLKTFGEQGKLTADKVFGAILKGAATVEAEFSKTTPTIAQSITNLTTAFQRYVGEVDQASGVSASLAGALQGLASNMNVVAPAAATLAAGLAGFYAGGPIVGGIAAAGVALAGFSNQIHPIVGELASLGDYARVAFQLIKDQGAEATRAFSAQFARAAAFVTQALSTVDAGEALAHLLSGVKEVANLTIGAFVAAGHAIVGAWDATGLAITNSIVAAMNAVIAAVEGAANKVAAIVNSITSRVNTGVGTSFPQLQTVQLSRLTGASRTAGEAVGKAFADGAGAMSRDYVGEIGDALNRLRDKANREAINRTFNHPAAKDDGSLGAALKSTVPASKGGGSKGRAAHEKSPDEFQREIADVERRTRAYHAEREAIGKEALEVEKAKAAFDLLEAAHKAGITVTPALKEKVDALAGAYANAKVALDKAQESEDAWKSSVSEFGNELRGALEDAVLSGEKLDKVLQNVLKRLASQLFTKGFDGVFSALTGGNALAPLKSALGFASGGYVTGPGGPRSDSVPAMLSAGEFVMNADATKRFGWLLHAINSGATPHFSAGGLVGAPSMSTPSFHAGQGGPISINLPVTVNATGGQPDQNADLARQVSKQLEQVARGVMADELRKQMRPGNTVWSRYS</sequence>
<evidence type="ECO:0000256" key="2">
    <source>
        <dbReference type="SAM" id="MobiDB-lite"/>
    </source>
</evidence>
<evidence type="ECO:0000313" key="4">
    <source>
        <dbReference type="EMBL" id="CAJ0862055.1"/>
    </source>
</evidence>
<protein>
    <recommendedName>
        <fullName evidence="3">Tape measure protein N-terminal domain-containing protein</fullName>
    </recommendedName>
</protein>
<feature type="domain" description="Tape measure protein N-terminal" evidence="3">
    <location>
        <begin position="83"/>
        <end position="272"/>
    </location>
</feature>
<feature type="region of interest" description="Disordered" evidence="2">
    <location>
        <begin position="527"/>
        <end position="566"/>
    </location>
</feature>
<accession>A0AA48R9H5</accession>
<gene>
    <name evidence="4" type="ORF">AMST5_01453</name>
</gene>